<dbReference type="EMBL" id="KI295273">
    <property type="protein sequence ID" value="ESA03039.1"/>
    <property type="molecule type" value="Genomic_DNA"/>
</dbReference>
<reference evidence="2" key="1">
    <citation type="submission" date="2013-07" db="EMBL/GenBank/DDBJ databases">
        <title>The genome of an arbuscular mycorrhizal fungus provides insights into the evolution of the oldest plant symbiosis.</title>
        <authorList>
            <consortium name="DOE Joint Genome Institute"/>
            <person name="Tisserant E."/>
            <person name="Malbreil M."/>
            <person name="Kuo A."/>
            <person name="Kohler A."/>
            <person name="Symeonidi A."/>
            <person name="Balestrini R."/>
            <person name="Charron P."/>
            <person name="Duensing N."/>
            <person name="Frei-dit-Frey N."/>
            <person name="Gianinazzi-Pearson V."/>
            <person name="Gilbert B."/>
            <person name="Handa Y."/>
            <person name="Hijri M."/>
            <person name="Kaul R."/>
            <person name="Kawaguchi M."/>
            <person name="Krajinski F."/>
            <person name="Lammers P."/>
            <person name="Lapierre D."/>
            <person name="Masclaux F.G."/>
            <person name="Murat C."/>
            <person name="Morin E."/>
            <person name="Ndikumana S."/>
            <person name="Pagni M."/>
            <person name="Petitpierre D."/>
            <person name="Requena N."/>
            <person name="Rosikiewicz P."/>
            <person name="Riley R."/>
            <person name="Saito K."/>
            <person name="San Clemente H."/>
            <person name="Shapiro H."/>
            <person name="van Tuinen D."/>
            <person name="Becard G."/>
            <person name="Bonfante P."/>
            <person name="Paszkowski U."/>
            <person name="Shachar-Hill Y."/>
            <person name="Young J.P."/>
            <person name="Sanders I.R."/>
            <person name="Henrissat B."/>
            <person name="Rensing S.A."/>
            <person name="Grigoriev I.V."/>
            <person name="Corradi N."/>
            <person name="Roux C."/>
            <person name="Martin F."/>
        </authorList>
    </citation>
    <scope>NUCLEOTIDE SEQUENCE</scope>
    <source>
        <strain evidence="2">DAOM 197198</strain>
    </source>
</reference>
<name>U9T4F2_RHIID</name>
<proteinExistence type="predicted"/>
<protein>
    <submittedName>
        <fullName evidence="2">Uncharacterized protein</fullName>
    </submittedName>
</protein>
<feature type="compositionally biased region" description="Polar residues" evidence="1">
    <location>
        <begin position="66"/>
        <end position="83"/>
    </location>
</feature>
<evidence type="ECO:0000256" key="1">
    <source>
        <dbReference type="SAM" id="MobiDB-lite"/>
    </source>
</evidence>
<accession>U9T4F2</accession>
<feature type="region of interest" description="Disordered" evidence="1">
    <location>
        <begin position="65"/>
        <end position="110"/>
    </location>
</feature>
<gene>
    <name evidence="2" type="ORF">GLOINDRAFT_86068</name>
</gene>
<evidence type="ECO:0000313" key="2">
    <source>
        <dbReference type="EMBL" id="ESA03039.1"/>
    </source>
</evidence>
<dbReference type="AlphaFoldDB" id="U9T4F2"/>
<organism evidence="2">
    <name type="scientific">Rhizophagus irregularis (strain DAOM 181602 / DAOM 197198 / MUCL 43194)</name>
    <name type="common">Arbuscular mycorrhizal fungus</name>
    <name type="synonym">Glomus intraradices</name>
    <dbReference type="NCBI Taxonomy" id="747089"/>
    <lineage>
        <taxon>Eukaryota</taxon>
        <taxon>Fungi</taxon>
        <taxon>Fungi incertae sedis</taxon>
        <taxon>Mucoromycota</taxon>
        <taxon>Glomeromycotina</taxon>
        <taxon>Glomeromycetes</taxon>
        <taxon>Glomerales</taxon>
        <taxon>Glomeraceae</taxon>
        <taxon>Rhizophagus</taxon>
    </lineage>
</organism>
<dbReference type="HOGENOM" id="CLU_1316012_0_0_1"/>
<sequence>MNFIIINLRIEILQNPDYRPLNKKKDNFGNENEFKPIEINKTIACFKINEDLTINKFYDHDPPSFDHSNVSPSKSDGNTTKMQPSEKVYPSPPNGNEYIVNISPDSSRDEKNGLQIVSKKFKEIKKIHLLEFIESDEKLLIIGSLKKGEDLESDKDQESDKNQEKGDNKVLLKFIIWDLYDTGKYELMKKQDQKLYNLLLVDPRFKFGV</sequence>